<feature type="domain" description="Carbamoyl-phosphate synthase small subunit N-terminal" evidence="9">
    <location>
        <begin position="8"/>
        <end position="147"/>
    </location>
</feature>
<feature type="binding site" evidence="8">
    <location>
        <position position="244"/>
    </location>
    <ligand>
        <name>L-glutamine</name>
        <dbReference type="ChEBI" id="CHEBI:58359"/>
    </ligand>
</feature>
<reference evidence="10" key="1">
    <citation type="journal article" date="2017" name="Nature">
        <title>Asgard archaea illuminate the origin of eukaryotic cellular complexity.</title>
        <authorList>
            <person name="Zaremba-Niedzwiedzka K."/>
            <person name="Caceres E.F."/>
            <person name="Saw J.H."/>
            <person name="Backstrom D."/>
            <person name="Juzokaite L."/>
            <person name="Vancaester E."/>
            <person name="Seitz K.W."/>
            <person name="Anantharaman K."/>
            <person name="Starnawski P."/>
            <person name="Kjeldsen K.U."/>
            <person name="Scott M.B."/>
            <person name="Nunoura T."/>
            <person name="Banfield J.F."/>
            <person name="Schramm A."/>
            <person name="Baker B.J."/>
            <person name="Spang A."/>
            <person name="Ettema T.J.G."/>
        </authorList>
    </citation>
    <scope>NUCLEOTIDE SEQUENCE</scope>
    <source>
        <strain evidence="10">LCB_4</strain>
    </source>
</reference>
<evidence type="ECO:0000256" key="1">
    <source>
        <dbReference type="ARBA" id="ARBA00005077"/>
    </source>
</evidence>
<evidence type="ECO:0000256" key="8">
    <source>
        <dbReference type="HAMAP-Rule" id="MF_01209"/>
    </source>
</evidence>
<keyword evidence="6 8" id="KW-0315">Glutamine amidotransferase</keyword>
<dbReference type="InterPro" id="IPR029062">
    <property type="entry name" value="Class_I_gatase-like"/>
</dbReference>
<feature type="binding site" evidence="8">
    <location>
        <position position="274"/>
    </location>
    <ligand>
        <name>L-glutamine</name>
        <dbReference type="ChEBI" id="CHEBI:58359"/>
    </ligand>
</feature>
<dbReference type="PRINTS" id="PR00099">
    <property type="entry name" value="CPSGATASE"/>
</dbReference>
<comment type="pathway">
    <text evidence="8">Pyrimidine metabolism; UMP biosynthesis via de novo pathway; (S)-dihydroorotate from bicarbonate: step 1/3.</text>
</comment>
<comment type="function">
    <text evidence="8">Small subunit of the glutamine-dependent carbamoyl phosphate synthetase (CPSase). CPSase catalyzes the formation of carbamoyl phosphate from the ammonia moiety of glutamine, carbonate, and phosphate donated by ATP, constituting the first step of 2 biosynthetic pathways, one leading to arginine and/or urea and the other to pyrimidine nucleotides. The small subunit (glutamine amidotransferase) binds and cleaves glutamine to supply the large subunit with the substrate ammonia.</text>
</comment>
<dbReference type="InterPro" id="IPR050472">
    <property type="entry name" value="Anth_synth/Amidotransfase"/>
</dbReference>
<dbReference type="PRINTS" id="PR00097">
    <property type="entry name" value="ANTSNTHASEII"/>
</dbReference>
<dbReference type="PROSITE" id="PS51273">
    <property type="entry name" value="GATASE_TYPE_1"/>
    <property type="match status" value="1"/>
</dbReference>
<dbReference type="Pfam" id="PF00117">
    <property type="entry name" value="GATase"/>
    <property type="match status" value="1"/>
</dbReference>
<dbReference type="PRINTS" id="PR00096">
    <property type="entry name" value="GATASE"/>
</dbReference>
<dbReference type="InterPro" id="IPR036480">
    <property type="entry name" value="CarbP_synth_ssu_N_sf"/>
</dbReference>
<feature type="binding site" evidence="8">
    <location>
        <position position="314"/>
    </location>
    <ligand>
        <name>L-glutamine</name>
        <dbReference type="ChEBI" id="CHEBI:58359"/>
    </ligand>
</feature>
<dbReference type="PANTHER" id="PTHR43418">
    <property type="entry name" value="MULTIFUNCTIONAL TRYPTOPHAN BIOSYNTHESIS PROTEIN-RELATED"/>
    <property type="match status" value="1"/>
</dbReference>
<dbReference type="KEGG" id="oyw:OdinLCB4_005715"/>
<evidence type="ECO:0000256" key="4">
    <source>
        <dbReference type="ARBA" id="ARBA00022741"/>
    </source>
</evidence>
<evidence type="ECO:0000256" key="2">
    <source>
        <dbReference type="ARBA" id="ARBA00007800"/>
    </source>
</evidence>
<protein>
    <recommendedName>
        <fullName evidence="8">Carbamoyl phosphate synthase small chain</fullName>
        <ecNumber evidence="8">6.3.5.5</ecNumber>
    </recommendedName>
    <alternativeName>
        <fullName evidence="8">Carbamoyl phosphate synthetase glutamine chain</fullName>
    </alternativeName>
</protein>
<comment type="catalytic activity">
    <reaction evidence="7 8">
        <text>hydrogencarbonate + L-glutamine + 2 ATP + H2O = carbamoyl phosphate + L-glutamate + 2 ADP + phosphate + 2 H(+)</text>
        <dbReference type="Rhea" id="RHEA:18633"/>
        <dbReference type="ChEBI" id="CHEBI:15377"/>
        <dbReference type="ChEBI" id="CHEBI:15378"/>
        <dbReference type="ChEBI" id="CHEBI:17544"/>
        <dbReference type="ChEBI" id="CHEBI:29985"/>
        <dbReference type="ChEBI" id="CHEBI:30616"/>
        <dbReference type="ChEBI" id="CHEBI:43474"/>
        <dbReference type="ChEBI" id="CHEBI:58228"/>
        <dbReference type="ChEBI" id="CHEBI:58359"/>
        <dbReference type="ChEBI" id="CHEBI:456216"/>
        <dbReference type="EC" id="6.3.5.5"/>
    </reaction>
</comment>
<keyword evidence="5 8" id="KW-0067">ATP-binding</keyword>
<sequence length="378" mass="42522">MSSERDSFDAVLVLEDGSIFRGFSFGCKGEFEGEVVFNTGMVGYPESLTDPSYHEQFLCLTYPLIGNYGVPSYEMFEYSLPKYFESDRIQVKGLIISELCFQPSHWLSVKTLGEWLSEQGVPGIYGVDTRELTKRLREKGVMLGVLETFIEVDELDESELIKKAMSVKDPNERNLVAEVSSKETLVYNKGGKLRVVLYDCGVKYNIIRCLIKRGVEVIRVPYDTSFDQVLAYKPHGVLISNGPGDPKKVSSLIFNVRRLLETGTPIMGVCLGNQILALSAGADTYKLKYGHRSQNQPALDVLTNRCYITSQNHGYTILENTLQETDFKPWFVNVNDHTNEGIIDKSGRAFAAQFHPENHPGPVDTEFIFDLFVKKMSG</sequence>
<name>A0AAF0D1L4_ODILC</name>
<comment type="pathway">
    <text evidence="1 8">Amino-acid biosynthesis; L-arginine biosynthesis; carbamoyl phosphate from bicarbonate: step 1/1.</text>
</comment>
<dbReference type="Proteomes" id="UP000186851">
    <property type="component" value="Chromosome"/>
</dbReference>
<keyword evidence="4 8" id="KW-0547">Nucleotide-binding</keyword>
<keyword evidence="8" id="KW-0665">Pyrimidine biosynthesis</keyword>
<reference evidence="10" key="2">
    <citation type="journal article" date="2022" name="Nat. Microbiol.">
        <title>A closed Candidatus Odinarchaeum chromosome exposes Asgard archaeal viruses.</title>
        <authorList>
            <person name="Tamarit D."/>
            <person name="Caceres E.F."/>
            <person name="Krupovic M."/>
            <person name="Nijland R."/>
            <person name="Eme L."/>
            <person name="Robinson N.P."/>
            <person name="Ettema T.J.G."/>
        </authorList>
    </citation>
    <scope>NUCLEOTIDE SEQUENCE</scope>
    <source>
        <strain evidence="10">LCB_4</strain>
    </source>
</reference>
<dbReference type="GO" id="GO:0004088">
    <property type="term" value="F:carbamoyl-phosphate synthase (glutamine-hydrolyzing) activity"/>
    <property type="evidence" value="ECO:0007669"/>
    <property type="project" value="UniProtKB-UniRule"/>
</dbReference>
<evidence type="ECO:0000313" key="11">
    <source>
        <dbReference type="Proteomes" id="UP000186851"/>
    </source>
</evidence>
<evidence type="ECO:0000259" key="9">
    <source>
        <dbReference type="SMART" id="SM01097"/>
    </source>
</evidence>
<dbReference type="GO" id="GO:0006541">
    <property type="term" value="P:glutamine metabolic process"/>
    <property type="evidence" value="ECO:0007669"/>
    <property type="project" value="InterPro"/>
</dbReference>
<dbReference type="CDD" id="cd01744">
    <property type="entry name" value="GATase1_CPSase"/>
    <property type="match status" value="1"/>
</dbReference>
<dbReference type="Pfam" id="PF00988">
    <property type="entry name" value="CPSase_sm_chain"/>
    <property type="match status" value="1"/>
</dbReference>
<dbReference type="EMBL" id="CP091871">
    <property type="protein sequence ID" value="WEU39965.1"/>
    <property type="molecule type" value="Genomic_DNA"/>
</dbReference>
<dbReference type="GO" id="GO:0006526">
    <property type="term" value="P:L-arginine biosynthetic process"/>
    <property type="evidence" value="ECO:0007669"/>
    <property type="project" value="UniProtKB-UniRule"/>
</dbReference>
<dbReference type="InterPro" id="IPR017926">
    <property type="entry name" value="GATASE"/>
</dbReference>
<feature type="binding site" evidence="8">
    <location>
        <position position="271"/>
    </location>
    <ligand>
        <name>L-glutamine</name>
        <dbReference type="ChEBI" id="CHEBI:58359"/>
    </ligand>
</feature>
<feature type="binding site" evidence="8">
    <location>
        <position position="52"/>
    </location>
    <ligand>
        <name>L-glutamine</name>
        <dbReference type="ChEBI" id="CHEBI:58359"/>
    </ligand>
</feature>
<comment type="subunit">
    <text evidence="8">Composed of two chains; the small (or glutamine) chain promotes the hydrolysis of glutamine to ammonia, which is used by the large (or ammonia) chain to synthesize carbamoyl phosphate. Tetramer of heterodimers (alpha,beta)4.</text>
</comment>
<evidence type="ECO:0000256" key="5">
    <source>
        <dbReference type="ARBA" id="ARBA00022840"/>
    </source>
</evidence>
<feature type="active site" description="Nucleophile" evidence="8">
    <location>
        <position position="270"/>
    </location>
</feature>
<evidence type="ECO:0000256" key="3">
    <source>
        <dbReference type="ARBA" id="ARBA00022598"/>
    </source>
</evidence>
<dbReference type="InterPro" id="IPR002474">
    <property type="entry name" value="CarbamoylP_synth_ssu_N"/>
</dbReference>
<feature type="region of interest" description="CPSase" evidence="8">
    <location>
        <begin position="1"/>
        <end position="193"/>
    </location>
</feature>
<dbReference type="Gene3D" id="3.40.50.880">
    <property type="match status" value="1"/>
</dbReference>
<proteinExistence type="inferred from homology"/>
<dbReference type="InterPro" id="IPR006274">
    <property type="entry name" value="CarbamoylP_synth_ssu"/>
</dbReference>
<feature type="binding site" evidence="8">
    <location>
        <position position="242"/>
    </location>
    <ligand>
        <name>L-glutamine</name>
        <dbReference type="ChEBI" id="CHEBI:58359"/>
    </ligand>
</feature>
<dbReference type="SMART" id="SM01097">
    <property type="entry name" value="CPSase_sm_chain"/>
    <property type="match status" value="1"/>
</dbReference>
<comment type="similarity">
    <text evidence="2 8">Belongs to the CarA family.</text>
</comment>
<feature type="active site" evidence="8">
    <location>
        <position position="355"/>
    </location>
</feature>
<organism evidence="10 11">
    <name type="scientific">Odinarchaeota yellowstonii (strain LCB_4)</name>
    <dbReference type="NCBI Taxonomy" id="1841599"/>
    <lineage>
        <taxon>Archaea</taxon>
        <taxon>Promethearchaeati</taxon>
        <taxon>Candidatus Odinarchaeota</taxon>
        <taxon>Candidatus Odinarchaeia</taxon>
        <taxon>Candidatus Odinarchaeales</taxon>
        <taxon>Candidatus Odinarchaeaceae</taxon>
        <taxon>Candidatus Odinarchaeum</taxon>
    </lineage>
</organism>
<feature type="active site" evidence="8">
    <location>
        <position position="357"/>
    </location>
</feature>
<accession>A0AAF0D1L4</accession>
<dbReference type="SUPFAM" id="SSF52021">
    <property type="entry name" value="Carbamoyl phosphate synthetase, small subunit N-terminal domain"/>
    <property type="match status" value="1"/>
</dbReference>
<dbReference type="NCBIfam" id="NF009475">
    <property type="entry name" value="PRK12838.1"/>
    <property type="match status" value="1"/>
</dbReference>
<dbReference type="GO" id="GO:0005524">
    <property type="term" value="F:ATP binding"/>
    <property type="evidence" value="ECO:0007669"/>
    <property type="project" value="UniProtKB-UniRule"/>
</dbReference>
<dbReference type="FunFam" id="3.50.30.20:FF:000002">
    <property type="entry name" value="Carbamoyl-phosphate synthase 1, mitochondrial"/>
    <property type="match status" value="1"/>
</dbReference>
<evidence type="ECO:0000313" key="10">
    <source>
        <dbReference type="EMBL" id="WEU39965.1"/>
    </source>
</evidence>
<dbReference type="Gene3D" id="3.50.30.20">
    <property type="entry name" value="Carbamoyl-phosphate synthase small subunit, N-terminal domain"/>
    <property type="match status" value="1"/>
</dbReference>
<dbReference type="SUPFAM" id="SSF52317">
    <property type="entry name" value="Class I glutamine amidotransferase-like"/>
    <property type="match status" value="1"/>
</dbReference>
<dbReference type="AlphaFoldDB" id="A0AAF0D1L4"/>
<keyword evidence="8" id="KW-0028">Amino-acid biosynthesis</keyword>
<dbReference type="EC" id="6.3.5.5" evidence="8"/>
<keyword evidence="3 8" id="KW-0436">Ligase</keyword>
<dbReference type="NCBIfam" id="TIGR01368">
    <property type="entry name" value="CPSaseIIsmall"/>
    <property type="match status" value="1"/>
</dbReference>
<dbReference type="InterPro" id="IPR035686">
    <property type="entry name" value="CPSase_GATase1"/>
</dbReference>
<gene>
    <name evidence="8 10" type="primary">carA</name>
    <name evidence="10" type="ORF">OdinLCB4_005715</name>
</gene>
<dbReference type="GO" id="GO:0044205">
    <property type="term" value="P:'de novo' UMP biosynthetic process"/>
    <property type="evidence" value="ECO:0007669"/>
    <property type="project" value="UniProtKB-UniRule"/>
</dbReference>
<feature type="binding site" evidence="8">
    <location>
        <position position="312"/>
    </location>
    <ligand>
        <name>L-glutamine</name>
        <dbReference type="ChEBI" id="CHEBI:58359"/>
    </ligand>
</feature>
<keyword evidence="8" id="KW-0055">Arginine biosynthesis</keyword>
<comment type="catalytic activity">
    <reaction evidence="8">
        <text>L-glutamine + H2O = L-glutamate + NH4(+)</text>
        <dbReference type="Rhea" id="RHEA:15889"/>
        <dbReference type="ChEBI" id="CHEBI:15377"/>
        <dbReference type="ChEBI" id="CHEBI:28938"/>
        <dbReference type="ChEBI" id="CHEBI:29985"/>
        <dbReference type="ChEBI" id="CHEBI:58359"/>
    </reaction>
</comment>
<dbReference type="HAMAP" id="MF_01209">
    <property type="entry name" value="CPSase_S_chain"/>
    <property type="match status" value="1"/>
</dbReference>
<evidence type="ECO:0000256" key="7">
    <source>
        <dbReference type="ARBA" id="ARBA00048816"/>
    </source>
</evidence>
<dbReference type="GO" id="GO:0006207">
    <property type="term" value="P:'de novo' pyrimidine nucleobase biosynthetic process"/>
    <property type="evidence" value="ECO:0007669"/>
    <property type="project" value="InterPro"/>
</dbReference>
<dbReference type="PANTHER" id="PTHR43418:SF7">
    <property type="entry name" value="CARBAMOYL-PHOSPHATE SYNTHASE SMALL CHAIN"/>
    <property type="match status" value="1"/>
</dbReference>
<feature type="binding site" evidence="8">
    <location>
        <position position="315"/>
    </location>
    <ligand>
        <name>L-glutamine</name>
        <dbReference type="ChEBI" id="CHEBI:58359"/>
    </ligand>
</feature>
<evidence type="ECO:0000256" key="6">
    <source>
        <dbReference type="ARBA" id="ARBA00022962"/>
    </source>
</evidence>